<dbReference type="Pfam" id="PF19747">
    <property type="entry name" value="DUF6234"/>
    <property type="match status" value="1"/>
</dbReference>
<keyword evidence="5" id="KW-1185">Reference proteome</keyword>
<feature type="domain" description="DUF6234" evidence="3">
    <location>
        <begin position="8"/>
        <end position="102"/>
    </location>
</feature>
<keyword evidence="2" id="KW-0472">Membrane</keyword>
<comment type="caution">
    <text evidence="4">The sequence shown here is derived from an EMBL/GenBank/DDBJ whole genome shotgun (WGS) entry which is preliminary data.</text>
</comment>
<feature type="transmembrane region" description="Helical" evidence="2">
    <location>
        <begin position="73"/>
        <end position="93"/>
    </location>
</feature>
<keyword evidence="2" id="KW-0812">Transmembrane</keyword>
<accession>A0ABR7SFX0</accession>
<dbReference type="RefSeq" id="WP_187814314.1">
    <property type="nucleotide sequence ID" value="NZ_JACTVJ010000006.1"/>
</dbReference>
<evidence type="ECO:0000313" key="4">
    <source>
        <dbReference type="EMBL" id="MBC9713882.1"/>
    </source>
</evidence>
<feature type="region of interest" description="Disordered" evidence="1">
    <location>
        <begin position="98"/>
        <end position="121"/>
    </location>
</feature>
<protein>
    <recommendedName>
        <fullName evidence="3">DUF6234 domain-containing protein</fullName>
    </recommendedName>
</protein>
<feature type="transmembrane region" description="Helical" evidence="2">
    <location>
        <begin position="6"/>
        <end position="29"/>
    </location>
</feature>
<feature type="transmembrane region" description="Helical" evidence="2">
    <location>
        <begin position="50"/>
        <end position="67"/>
    </location>
</feature>
<evidence type="ECO:0000313" key="5">
    <source>
        <dbReference type="Proteomes" id="UP000642284"/>
    </source>
</evidence>
<keyword evidence="2" id="KW-1133">Transmembrane helix</keyword>
<evidence type="ECO:0000256" key="2">
    <source>
        <dbReference type="SAM" id="Phobius"/>
    </source>
</evidence>
<evidence type="ECO:0000256" key="1">
    <source>
        <dbReference type="SAM" id="MobiDB-lite"/>
    </source>
</evidence>
<sequence length="121" mass="12717">MPAWWWSADIALAAVLVLLEGAALAAFCIAEGIKKWAAEGGHVEGADRRFWMVLTIGPAGLAAVSYATFQAGLLVTALSQALIGPALLGYLWLGRSSARRRTRPRRGGGSSGLDDGPRALQ</sequence>
<dbReference type="EMBL" id="JACTVJ010000006">
    <property type="protein sequence ID" value="MBC9713882.1"/>
    <property type="molecule type" value="Genomic_DNA"/>
</dbReference>
<reference evidence="4 5" key="1">
    <citation type="submission" date="2020-08" db="EMBL/GenBank/DDBJ databases">
        <title>Genemic of Streptomyces polyaspartic.</title>
        <authorList>
            <person name="Liu W."/>
        </authorList>
    </citation>
    <scope>NUCLEOTIDE SEQUENCE [LARGE SCALE GENOMIC DNA]</scope>
    <source>
        <strain evidence="4 5">TRM66268-LWL</strain>
    </source>
</reference>
<name>A0ABR7SFX0_9ACTN</name>
<proteinExistence type="predicted"/>
<organism evidence="4 5">
    <name type="scientific">Streptomyces polyasparticus</name>
    <dbReference type="NCBI Taxonomy" id="2767826"/>
    <lineage>
        <taxon>Bacteria</taxon>
        <taxon>Bacillati</taxon>
        <taxon>Actinomycetota</taxon>
        <taxon>Actinomycetes</taxon>
        <taxon>Kitasatosporales</taxon>
        <taxon>Streptomycetaceae</taxon>
        <taxon>Streptomyces</taxon>
    </lineage>
</organism>
<gene>
    <name evidence="4" type="ORF">H9Y04_15030</name>
</gene>
<dbReference type="Proteomes" id="UP000642284">
    <property type="component" value="Unassembled WGS sequence"/>
</dbReference>
<dbReference type="InterPro" id="IPR046201">
    <property type="entry name" value="DUF6234"/>
</dbReference>
<evidence type="ECO:0000259" key="3">
    <source>
        <dbReference type="Pfam" id="PF19747"/>
    </source>
</evidence>